<comment type="caution">
    <text evidence="3">The sequence shown here is derived from an EMBL/GenBank/DDBJ whole genome shotgun (WGS) entry which is preliminary data.</text>
</comment>
<keyword evidence="4" id="KW-1185">Reference proteome</keyword>
<keyword evidence="1" id="KW-0813">Transport</keyword>
<feature type="domain" description="Peptidase A1" evidence="2">
    <location>
        <begin position="3"/>
        <end position="50"/>
    </location>
</feature>
<dbReference type="InterPro" id="IPR021109">
    <property type="entry name" value="Peptidase_aspartic_dom_sf"/>
</dbReference>
<dbReference type="Proteomes" id="UP000634136">
    <property type="component" value="Unassembled WGS sequence"/>
</dbReference>
<dbReference type="GO" id="GO:0006508">
    <property type="term" value="P:proteolysis"/>
    <property type="evidence" value="ECO:0007669"/>
    <property type="project" value="InterPro"/>
</dbReference>
<dbReference type="InterPro" id="IPR001969">
    <property type="entry name" value="Aspartic_peptidase_AS"/>
</dbReference>
<protein>
    <submittedName>
        <fullName evidence="3">Pleiotropic drug resistance protein 3-like</fullName>
    </submittedName>
</protein>
<dbReference type="GO" id="GO:0004190">
    <property type="term" value="F:aspartic-type endopeptidase activity"/>
    <property type="evidence" value="ECO:0007669"/>
    <property type="project" value="InterPro"/>
</dbReference>
<dbReference type="SUPFAM" id="SSF50630">
    <property type="entry name" value="Acid proteases"/>
    <property type="match status" value="1"/>
</dbReference>
<gene>
    <name evidence="3" type="ORF">G2W53_023462</name>
</gene>
<evidence type="ECO:0000256" key="1">
    <source>
        <dbReference type="ARBA" id="ARBA00022448"/>
    </source>
</evidence>
<evidence type="ECO:0000313" key="4">
    <source>
        <dbReference type="Proteomes" id="UP000634136"/>
    </source>
</evidence>
<dbReference type="Gene3D" id="2.40.70.10">
    <property type="entry name" value="Acid Proteases"/>
    <property type="match status" value="1"/>
</dbReference>
<name>A0A834TA66_9FABA</name>
<dbReference type="OrthoDB" id="66620at2759"/>
<dbReference type="PROSITE" id="PS00141">
    <property type="entry name" value="ASP_PROTEASE"/>
    <property type="match status" value="1"/>
</dbReference>
<dbReference type="AlphaFoldDB" id="A0A834TA66"/>
<accession>A0A834TA66</accession>
<evidence type="ECO:0000313" key="3">
    <source>
        <dbReference type="EMBL" id="KAF7818007.1"/>
    </source>
</evidence>
<reference evidence="3" key="1">
    <citation type="submission" date="2020-09" db="EMBL/GenBank/DDBJ databases">
        <title>Genome-Enabled Discovery of Anthraquinone Biosynthesis in Senna tora.</title>
        <authorList>
            <person name="Kang S.-H."/>
            <person name="Pandey R.P."/>
            <person name="Lee C.-M."/>
            <person name="Sim J.-S."/>
            <person name="Jeong J.-T."/>
            <person name="Choi B.-S."/>
            <person name="Jung M."/>
            <person name="Ginzburg D."/>
            <person name="Zhao K."/>
            <person name="Won S.Y."/>
            <person name="Oh T.-J."/>
            <person name="Yu Y."/>
            <person name="Kim N.-H."/>
            <person name="Lee O.R."/>
            <person name="Lee T.-H."/>
            <person name="Bashyal P."/>
            <person name="Kim T.-S."/>
            <person name="Lee W.-H."/>
            <person name="Kawkins C."/>
            <person name="Kim C.-K."/>
            <person name="Kim J.S."/>
            <person name="Ahn B.O."/>
            <person name="Rhee S.Y."/>
            <person name="Sohng J.K."/>
        </authorList>
    </citation>
    <scope>NUCLEOTIDE SEQUENCE</scope>
    <source>
        <tissue evidence="3">Leaf</tissue>
    </source>
</reference>
<dbReference type="InterPro" id="IPR033121">
    <property type="entry name" value="PEPTIDASE_A1"/>
</dbReference>
<organism evidence="3 4">
    <name type="scientific">Senna tora</name>
    <dbReference type="NCBI Taxonomy" id="362788"/>
    <lineage>
        <taxon>Eukaryota</taxon>
        <taxon>Viridiplantae</taxon>
        <taxon>Streptophyta</taxon>
        <taxon>Embryophyta</taxon>
        <taxon>Tracheophyta</taxon>
        <taxon>Spermatophyta</taxon>
        <taxon>Magnoliopsida</taxon>
        <taxon>eudicotyledons</taxon>
        <taxon>Gunneridae</taxon>
        <taxon>Pentapetalae</taxon>
        <taxon>rosids</taxon>
        <taxon>fabids</taxon>
        <taxon>Fabales</taxon>
        <taxon>Fabaceae</taxon>
        <taxon>Caesalpinioideae</taxon>
        <taxon>Cassia clade</taxon>
        <taxon>Senna</taxon>
    </lineage>
</organism>
<dbReference type="PANTHER" id="PTHR19241">
    <property type="entry name" value="ATP-BINDING CASSETTE TRANSPORTER"/>
    <property type="match status" value="1"/>
</dbReference>
<evidence type="ECO:0000259" key="2">
    <source>
        <dbReference type="Pfam" id="PF00026"/>
    </source>
</evidence>
<proteinExistence type="predicted"/>
<dbReference type="EMBL" id="JAAIUW010000008">
    <property type="protein sequence ID" value="KAF7818007.1"/>
    <property type="molecule type" value="Genomic_DNA"/>
</dbReference>
<sequence>MTINSEGICEGGCAVIVDSGTSLLLGPTSAVTEMNHAIGAEGIVNSECNSGERTLTRTLQTDCILKILGLDICADNMVGDALRRGVSGGEKKFLDLIFVPIIWPDRGEKKRLTTAEMIVGPTKALFMDEVTNCRYFYNFLRKGVADLLQEEGHLISMIFAGPLGQQSSRVIEYFELSFAYLNFQRASQQGN</sequence>
<dbReference type="Pfam" id="PF00026">
    <property type="entry name" value="Asp"/>
    <property type="match status" value="1"/>
</dbReference>